<comment type="caution">
    <text evidence="5">The sequence shown here is derived from an EMBL/GenBank/DDBJ whole genome shotgun (WGS) entry which is preliminary data.</text>
</comment>
<dbReference type="InterPro" id="IPR018247">
    <property type="entry name" value="EF_Hand_1_Ca_BS"/>
</dbReference>
<evidence type="ECO:0000256" key="2">
    <source>
        <dbReference type="ARBA" id="ARBA00022737"/>
    </source>
</evidence>
<sequence>MSGGAGGDGLAPEMERMFKKFDANGDGKISKSELAEALRTLGSTSNDDVHRMMVELDTDGDGFIDFNEFAAFCRNNPGLMKDVSKPASTNSRACHDRTVRAHVEKDATSWKPQWKNSVPMGRVPCVHS</sequence>
<keyword evidence="1" id="KW-0479">Metal-binding</keyword>
<feature type="domain" description="EF-hand" evidence="4">
    <location>
        <begin position="9"/>
        <end position="44"/>
    </location>
</feature>
<dbReference type="PROSITE" id="PS50222">
    <property type="entry name" value="EF_HAND_2"/>
    <property type="match status" value="2"/>
</dbReference>
<evidence type="ECO:0000256" key="1">
    <source>
        <dbReference type="ARBA" id="ARBA00022723"/>
    </source>
</evidence>
<feature type="domain" description="EF-hand" evidence="4">
    <location>
        <begin position="47"/>
        <end position="79"/>
    </location>
</feature>
<keyword evidence="3" id="KW-0106">Calcium</keyword>
<keyword evidence="2" id="KW-0677">Repeat</keyword>
<accession>A0ABR2LQ39</accession>
<gene>
    <name evidence="5" type="ORF">KSP40_PGU017466</name>
</gene>
<reference evidence="5 6" key="1">
    <citation type="journal article" date="2022" name="Nat. Plants">
        <title>Genomes of leafy and leafless Platanthera orchids illuminate the evolution of mycoheterotrophy.</title>
        <authorList>
            <person name="Li M.H."/>
            <person name="Liu K.W."/>
            <person name="Li Z."/>
            <person name="Lu H.C."/>
            <person name="Ye Q.L."/>
            <person name="Zhang D."/>
            <person name="Wang J.Y."/>
            <person name="Li Y.F."/>
            <person name="Zhong Z.M."/>
            <person name="Liu X."/>
            <person name="Yu X."/>
            <person name="Liu D.K."/>
            <person name="Tu X.D."/>
            <person name="Liu B."/>
            <person name="Hao Y."/>
            <person name="Liao X.Y."/>
            <person name="Jiang Y.T."/>
            <person name="Sun W.H."/>
            <person name="Chen J."/>
            <person name="Chen Y.Q."/>
            <person name="Ai Y."/>
            <person name="Zhai J.W."/>
            <person name="Wu S.S."/>
            <person name="Zhou Z."/>
            <person name="Hsiao Y.Y."/>
            <person name="Wu W.L."/>
            <person name="Chen Y.Y."/>
            <person name="Lin Y.F."/>
            <person name="Hsu J.L."/>
            <person name="Li C.Y."/>
            <person name="Wang Z.W."/>
            <person name="Zhao X."/>
            <person name="Zhong W.Y."/>
            <person name="Ma X.K."/>
            <person name="Ma L."/>
            <person name="Huang J."/>
            <person name="Chen G.Z."/>
            <person name="Huang M.Z."/>
            <person name="Huang L."/>
            <person name="Peng D.H."/>
            <person name="Luo Y.B."/>
            <person name="Zou S.Q."/>
            <person name="Chen S.P."/>
            <person name="Lan S."/>
            <person name="Tsai W.C."/>
            <person name="Van de Peer Y."/>
            <person name="Liu Z.J."/>
        </authorList>
    </citation>
    <scope>NUCLEOTIDE SEQUENCE [LARGE SCALE GENOMIC DNA]</scope>
    <source>
        <strain evidence="5">Lor288</strain>
    </source>
</reference>
<dbReference type="EMBL" id="JBBWWR010000017">
    <property type="protein sequence ID" value="KAK8946134.1"/>
    <property type="molecule type" value="Genomic_DNA"/>
</dbReference>
<proteinExistence type="predicted"/>
<organism evidence="5 6">
    <name type="scientific">Platanthera guangdongensis</name>
    <dbReference type="NCBI Taxonomy" id="2320717"/>
    <lineage>
        <taxon>Eukaryota</taxon>
        <taxon>Viridiplantae</taxon>
        <taxon>Streptophyta</taxon>
        <taxon>Embryophyta</taxon>
        <taxon>Tracheophyta</taxon>
        <taxon>Spermatophyta</taxon>
        <taxon>Magnoliopsida</taxon>
        <taxon>Liliopsida</taxon>
        <taxon>Asparagales</taxon>
        <taxon>Orchidaceae</taxon>
        <taxon>Orchidoideae</taxon>
        <taxon>Orchideae</taxon>
        <taxon>Orchidinae</taxon>
        <taxon>Platanthera</taxon>
    </lineage>
</organism>
<dbReference type="Gene3D" id="1.10.238.10">
    <property type="entry name" value="EF-hand"/>
    <property type="match status" value="1"/>
</dbReference>
<dbReference type="PROSITE" id="PS00018">
    <property type="entry name" value="EF_HAND_1"/>
    <property type="match status" value="2"/>
</dbReference>
<dbReference type="Pfam" id="PF13499">
    <property type="entry name" value="EF-hand_7"/>
    <property type="match status" value="1"/>
</dbReference>
<evidence type="ECO:0000256" key="3">
    <source>
        <dbReference type="ARBA" id="ARBA00022837"/>
    </source>
</evidence>
<keyword evidence="6" id="KW-1185">Reference proteome</keyword>
<dbReference type="SMART" id="SM00054">
    <property type="entry name" value="EFh"/>
    <property type="match status" value="2"/>
</dbReference>
<dbReference type="InterPro" id="IPR039647">
    <property type="entry name" value="EF_hand_pair_protein_CML-like"/>
</dbReference>
<dbReference type="InterPro" id="IPR011992">
    <property type="entry name" value="EF-hand-dom_pair"/>
</dbReference>
<evidence type="ECO:0000313" key="6">
    <source>
        <dbReference type="Proteomes" id="UP001412067"/>
    </source>
</evidence>
<dbReference type="SUPFAM" id="SSF47473">
    <property type="entry name" value="EF-hand"/>
    <property type="match status" value="1"/>
</dbReference>
<dbReference type="CDD" id="cd00051">
    <property type="entry name" value="EFh"/>
    <property type="match status" value="1"/>
</dbReference>
<protein>
    <recommendedName>
        <fullName evidence="4">EF-hand domain-containing protein</fullName>
    </recommendedName>
</protein>
<evidence type="ECO:0000313" key="5">
    <source>
        <dbReference type="EMBL" id="KAK8946134.1"/>
    </source>
</evidence>
<dbReference type="PANTHER" id="PTHR10891">
    <property type="entry name" value="EF-HAND CALCIUM-BINDING DOMAIN CONTAINING PROTEIN"/>
    <property type="match status" value="1"/>
</dbReference>
<name>A0ABR2LQ39_9ASPA</name>
<dbReference type="Proteomes" id="UP001412067">
    <property type="component" value="Unassembled WGS sequence"/>
</dbReference>
<dbReference type="InterPro" id="IPR002048">
    <property type="entry name" value="EF_hand_dom"/>
</dbReference>
<evidence type="ECO:0000259" key="4">
    <source>
        <dbReference type="PROSITE" id="PS50222"/>
    </source>
</evidence>